<dbReference type="Pfam" id="PF16569">
    <property type="entry name" value="GramPos_pilinBB"/>
    <property type="match status" value="1"/>
</dbReference>
<dbReference type="InterPro" id="IPR019931">
    <property type="entry name" value="LPXTG_anchor"/>
</dbReference>
<dbReference type="InterPro" id="IPR013783">
    <property type="entry name" value="Ig-like_fold"/>
</dbReference>
<dbReference type="AlphaFoldDB" id="A0A859DNN0"/>
<evidence type="ECO:0000313" key="10">
    <source>
        <dbReference type="EMBL" id="QKN23350.1"/>
    </source>
</evidence>
<evidence type="ECO:0000256" key="6">
    <source>
        <dbReference type="SAM" id="SignalP"/>
    </source>
</evidence>
<proteinExistence type="predicted"/>
<sequence>MKKMLKRMAAIAAAAVMTAAVAVPAWAADGYTITIQNETANHTYEAYQVFKGDLSESTLSNVQWGDGVKGADLLAALKADDATKASFASVTDAAGAAKILDGKDNDADLVKAFAQDVNKNLSTVAGTSTYNTTAKNYTISGLAAGYYLVKDKNGTQSGNDDYTRVMLEVVNNVQVNPKNSKDVPTVDKKIVENGEDKAANDYNVGDTVSFKLTGTLPSNYADYKTYQYKFNDTLSDGLTYDADSIKVTVGDTDVTTSFTTTADEQKLTVACADLKKVTGVDKDSQIVVTYTAKLNNKAVLGTAVGNKNEVTVTYSNNPNNDGSGDTGTTPPKDVTVYTYELKVTKVDGADNKTPLAGAGFKLYKNVADGDKTVANYAVITDGKVSGWTTDISKATELDTTADGVIAFTGLDTGDYFLKETKTPAGYNTTADVAVKIGTTEQNMVATTGIESMNVANNKGTVLPATGGMGTRIFTIVGICLMAGAAVLLITKRRMNSETK</sequence>
<dbReference type="Pfam" id="PF17802">
    <property type="entry name" value="SpaA"/>
    <property type="match status" value="1"/>
</dbReference>
<dbReference type="NCBIfam" id="TIGR01167">
    <property type="entry name" value="LPXTG_anchor"/>
    <property type="match status" value="1"/>
</dbReference>
<evidence type="ECO:0000256" key="2">
    <source>
        <dbReference type="ARBA" id="ARBA00022525"/>
    </source>
</evidence>
<keyword evidence="5" id="KW-0472">Membrane</keyword>
<keyword evidence="1" id="KW-0134">Cell wall</keyword>
<gene>
    <name evidence="10" type="ORF">GJQ69_01880</name>
</gene>
<dbReference type="InterPro" id="IPR048052">
    <property type="entry name" value="FM1-like"/>
</dbReference>
<organism evidence="10 11">
    <name type="scientific">Caproicibacterium lactatifermentans</name>
    <dbReference type="NCBI Taxonomy" id="2666138"/>
    <lineage>
        <taxon>Bacteria</taxon>
        <taxon>Bacillati</taxon>
        <taxon>Bacillota</taxon>
        <taxon>Clostridia</taxon>
        <taxon>Eubacteriales</taxon>
        <taxon>Oscillospiraceae</taxon>
        <taxon>Caproicibacterium</taxon>
    </lineage>
</organism>
<keyword evidence="5" id="KW-0812">Transmembrane</keyword>
<feature type="transmembrane region" description="Helical" evidence="5">
    <location>
        <begin position="472"/>
        <end position="490"/>
    </location>
</feature>
<feature type="domain" description="Gram-positive pilin backbone subunit 2 Cna-B-like" evidence="8">
    <location>
        <begin position="204"/>
        <end position="318"/>
    </location>
</feature>
<dbReference type="InterPro" id="IPR026466">
    <property type="entry name" value="Fim_isopep_form_D2_dom"/>
</dbReference>
<dbReference type="Gene3D" id="2.60.40.10">
    <property type="entry name" value="Immunoglobulins"/>
    <property type="match status" value="1"/>
</dbReference>
<name>A0A859DNN0_9FIRM</name>
<keyword evidence="5" id="KW-1133">Transmembrane helix</keyword>
<feature type="chain" id="PRO_5032672832" evidence="6">
    <location>
        <begin position="28"/>
        <end position="499"/>
    </location>
</feature>
<evidence type="ECO:0000259" key="8">
    <source>
        <dbReference type="Pfam" id="PF16569"/>
    </source>
</evidence>
<feature type="domain" description="SpaA-like prealbumin fold" evidence="9">
    <location>
        <begin position="340"/>
        <end position="442"/>
    </location>
</feature>
<feature type="signal peptide" evidence="6">
    <location>
        <begin position="1"/>
        <end position="27"/>
    </location>
</feature>
<dbReference type="NCBIfam" id="TIGR04226">
    <property type="entry name" value="RrgB_K2N_iso_D2"/>
    <property type="match status" value="1"/>
</dbReference>
<protein>
    <submittedName>
        <fullName evidence="10">SpaH/EbpB family LPXTG-anchored major pilin</fullName>
    </submittedName>
</protein>
<keyword evidence="4" id="KW-0572">Peptidoglycan-anchor</keyword>
<keyword evidence="3 6" id="KW-0732">Signal</keyword>
<dbReference type="EMBL" id="CP046051">
    <property type="protein sequence ID" value="QKN23350.1"/>
    <property type="molecule type" value="Genomic_DNA"/>
</dbReference>
<dbReference type="Proteomes" id="UP000501316">
    <property type="component" value="Chromosome"/>
</dbReference>
<evidence type="ECO:0000256" key="3">
    <source>
        <dbReference type="ARBA" id="ARBA00022729"/>
    </source>
</evidence>
<keyword evidence="2" id="KW-0964">Secreted</keyword>
<feature type="domain" description="Gram-positive cocci surface proteins LPxTG" evidence="7">
    <location>
        <begin position="456"/>
        <end position="495"/>
    </location>
</feature>
<evidence type="ECO:0000256" key="5">
    <source>
        <dbReference type="SAM" id="Phobius"/>
    </source>
</evidence>
<accession>A0A859DNN0</accession>
<dbReference type="InterPro" id="IPR041033">
    <property type="entry name" value="SpaA_PFL_dom_1"/>
</dbReference>
<dbReference type="NCBIfam" id="NF033902">
    <property type="entry name" value="iso_D2_wall_anc"/>
    <property type="match status" value="1"/>
</dbReference>
<evidence type="ECO:0000256" key="1">
    <source>
        <dbReference type="ARBA" id="ARBA00022512"/>
    </source>
</evidence>
<evidence type="ECO:0000259" key="9">
    <source>
        <dbReference type="Pfam" id="PF17802"/>
    </source>
</evidence>
<dbReference type="Gene3D" id="2.60.40.740">
    <property type="match status" value="1"/>
</dbReference>
<dbReference type="KEGG" id="clf:GJQ69_01880"/>
<evidence type="ECO:0000313" key="11">
    <source>
        <dbReference type="Proteomes" id="UP000501316"/>
    </source>
</evidence>
<dbReference type="Pfam" id="PF00746">
    <property type="entry name" value="Gram_pos_anchor"/>
    <property type="match status" value="1"/>
</dbReference>
<evidence type="ECO:0000256" key="4">
    <source>
        <dbReference type="ARBA" id="ARBA00023088"/>
    </source>
</evidence>
<dbReference type="RefSeq" id="WP_174192804.1">
    <property type="nucleotide sequence ID" value="NZ_CP046051.1"/>
</dbReference>
<reference evidence="10 11" key="1">
    <citation type="submission" date="2019-11" db="EMBL/GenBank/DDBJ databases">
        <authorList>
            <person name="Ren C."/>
            <person name="Wang H."/>
            <person name="Xu Y."/>
        </authorList>
    </citation>
    <scope>NUCLEOTIDE SEQUENCE [LARGE SCALE GENOMIC DNA]</scope>
    <source>
        <strain evidence="10 11">LBM 19010</strain>
    </source>
</reference>
<evidence type="ECO:0000259" key="7">
    <source>
        <dbReference type="Pfam" id="PF00746"/>
    </source>
</evidence>
<dbReference type="InterPro" id="IPR032334">
    <property type="entry name" value="GramPos_pilinBB"/>
</dbReference>